<keyword evidence="2" id="KW-0472">Membrane</keyword>
<feature type="compositionally biased region" description="Basic and acidic residues" evidence="1">
    <location>
        <begin position="113"/>
        <end position="125"/>
    </location>
</feature>
<evidence type="ECO:0000313" key="4">
    <source>
        <dbReference type="EMBL" id="CCX31530.1"/>
    </source>
</evidence>
<evidence type="ECO:0000256" key="2">
    <source>
        <dbReference type="SAM" id="Phobius"/>
    </source>
</evidence>
<keyword evidence="5" id="KW-1185">Reference proteome</keyword>
<dbReference type="AlphaFoldDB" id="U4LQB7"/>
<proteinExistence type="predicted"/>
<keyword evidence="2" id="KW-1133">Transmembrane helix</keyword>
<evidence type="ECO:0000256" key="3">
    <source>
        <dbReference type="SAM" id="SignalP"/>
    </source>
</evidence>
<feature type="region of interest" description="Disordered" evidence="1">
    <location>
        <begin position="76"/>
        <end position="139"/>
    </location>
</feature>
<feature type="chain" id="PRO_5004651671" description="Transmembrane protein" evidence="3">
    <location>
        <begin position="21"/>
        <end position="139"/>
    </location>
</feature>
<protein>
    <recommendedName>
        <fullName evidence="6">Transmembrane protein</fullName>
    </recommendedName>
</protein>
<evidence type="ECO:0000313" key="5">
    <source>
        <dbReference type="Proteomes" id="UP000018144"/>
    </source>
</evidence>
<keyword evidence="3" id="KW-0732">Signal</keyword>
<reference evidence="4 5" key="1">
    <citation type="journal article" date="2013" name="PLoS Genet.">
        <title>The genome and development-dependent transcriptomes of Pyronema confluens: a window into fungal evolution.</title>
        <authorList>
            <person name="Traeger S."/>
            <person name="Altegoer F."/>
            <person name="Freitag M."/>
            <person name="Gabaldon T."/>
            <person name="Kempken F."/>
            <person name="Kumar A."/>
            <person name="Marcet-Houben M."/>
            <person name="Poggeler S."/>
            <person name="Stajich J.E."/>
            <person name="Nowrousian M."/>
        </authorList>
    </citation>
    <scope>NUCLEOTIDE SEQUENCE [LARGE SCALE GENOMIC DNA]</scope>
    <source>
        <strain evidence="5">CBS 100304</strain>
        <tissue evidence="4">Vegetative mycelium</tissue>
    </source>
</reference>
<dbReference type="Proteomes" id="UP000018144">
    <property type="component" value="Unassembled WGS sequence"/>
</dbReference>
<dbReference type="OrthoDB" id="10373787at2759"/>
<gene>
    <name evidence="4" type="ORF">PCON_10879</name>
</gene>
<name>U4LQB7_PYROM</name>
<sequence>MDRHHHILLSILQLSTVSLSAHEFPTPSNTSGYLTDSEKTENPTLSLALKICFGLFGAIFIAAVLFFAWRAFRRPRGGKRAVERDSVPPQYGEERGTTGVRMPERTYNPGAGPDERVASWIRDVEAPPPPSYERATSGG</sequence>
<evidence type="ECO:0008006" key="6">
    <source>
        <dbReference type="Google" id="ProtNLM"/>
    </source>
</evidence>
<evidence type="ECO:0000256" key="1">
    <source>
        <dbReference type="SAM" id="MobiDB-lite"/>
    </source>
</evidence>
<feature type="signal peptide" evidence="3">
    <location>
        <begin position="1"/>
        <end position="20"/>
    </location>
</feature>
<feature type="transmembrane region" description="Helical" evidence="2">
    <location>
        <begin position="45"/>
        <end position="69"/>
    </location>
</feature>
<accession>U4LQB7</accession>
<feature type="compositionally biased region" description="Basic and acidic residues" evidence="1">
    <location>
        <begin position="80"/>
        <end position="96"/>
    </location>
</feature>
<keyword evidence="2" id="KW-0812">Transmembrane</keyword>
<dbReference type="EMBL" id="HF935604">
    <property type="protein sequence ID" value="CCX31530.1"/>
    <property type="molecule type" value="Genomic_DNA"/>
</dbReference>
<organism evidence="4 5">
    <name type="scientific">Pyronema omphalodes (strain CBS 100304)</name>
    <name type="common">Pyronema confluens</name>
    <dbReference type="NCBI Taxonomy" id="1076935"/>
    <lineage>
        <taxon>Eukaryota</taxon>
        <taxon>Fungi</taxon>
        <taxon>Dikarya</taxon>
        <taxon>Ascomycota</taxon>
        <taxon>Pezizomycotina</taxon>
        <taxon>Pezizomycetes</taxon>
        <taxon>Pezizales</taxon>
        <taxon>Pyronemataceae</taxon>
        <taxon>Pyronema</taxon>
    </lineage>
</organism>